<dbReference type="AlphaFoldDB" id="A0A7S3FPP2"/>
<dbReference type="PANTHER" id="PTHR43364">
    <property type="entry name" value="NADH-SPECIFIC METHYLGLYOXAL REDUCTASE-RELATED"/>
    <property type="match status" value="1"/>
</dbReference>
<dbReference type="PANTHER" id="PTHR43364:SF4">
    <property type="entry name" value="NAD(P)-LINKED OXIDOREDUCTASE SUPERFAMILY PROTEIN"/>
    <property type="match status" value="1"/>
</dbReference>
<name>A0A7S3FPP2_9CHLO</name>
<dbReference type="InterPro" id="IPR023210">
    <property type="entry name" value="NADP_OxRdtase_dom"/>
</dbReference>
<sequence length="386" mass="42981">MSQSVLRPLGAVTARRAGRADLVRPRALSTSTYTPKKVVLGESDLVVPEICLGTMTWGQQNSEAEAHEQLSYALDRGVNFLDAAEMYPVPGKEETQGLTEKYIGTWLKGQRREDLIIASKVAGRSERMTYLRDNGVVRVTKADIKEGVDKILQRLGTDYIDLLQIHWPDRYVSLFGAKQYDEAEAWEDAVPFEEQLEGMKEVVEAGKVRHIGVSNETSFGVMEFIKVAEQRPEMPRIISIQNSYSMITRGPYETNLSEVCAKKNCNVGLLAYSPLAGGSLSGKYNEGDVEGARLSLFPGYMSRFRSSLALEAIKEYTALAREHGLTPTELALAWCKSRWFVASTIIGATTMEQLKENIDAFGVDLSEEVLEGVDAINKRYRDPAMF</sequence>
<dbReference type="FunFam" id="3.20.20.100:FF:000005">
    <property type="entry name" value="NADP(H)-dependent aldo-keto reductase"/>
    <property type="match status" value="1"/>
</dbReference>
<dbReference type="GO" id="GO:0016491">
    <property type="term" value="F:oxidoreductase activity"/>
    <property type="evidence" value="ECO:0007669"/>
    <property type="project" value="UniProtKB-KW"/>
</dbReference>
<evidence type="ECO:0000256" key="1">
    <source>
        <dbReference type="ARBA" id="ARBA00022857"/>
    </source>
</evidence>
<dbReference type="CDD" id="cd19094">
    <property type="entry name" value="AKR_Tas-like"/>
    <property type="match status" value="1"/>
</dbReference>
<evidence type="ECO:0000313" key="5">
    <source>
        <dbReference type="EMBL" id="WZN59790.1"/>
    </source>
</evidence>
<organism evidence="4">
    <name type="scientific">Chloropicon roscoffensis</name>
    <dbReference type="NCBI Taxonomy" id="1461544"/>
    <lineage>
        <taxon>Eukaryota</taxon>
        <taxon>Viridiplantae</taxon>
        <taxon>Chlorophyta</taxon>
        <taxon>Chloropicophyceae</taxon>
        <taxon>Chloropicales</taxon>
        <taxon>Chloropicaceae</taxon>
        <taxon>Chloropicon</taxon>
    </lineage>
</organism>
<dbReference type="Proteomes" id="UP001472866">
    <property type="component" value="Chromosome 02"/>
</dbReference>
<dbReference type="InterPro" id="IPR036812">
    <property type="entry name" value="NAD(P)_OxRdtase_dom_sf"/>
</dbReference>
<keyword evidence="6" id="KW-1185">Reference proteome</keyword>
<feature type="domain" description="NADP-dependent oxidoreductase" evidence="3">
    <location>
        <begin position="49"/>
        <end position="377"/>
    </location>
</feature>
<reference evidence="4" key="1">
    <citation type="submission" date="2021-01" db="EMBL/GenBank/DDBJ databases">
        <authorList>
            <person name="Corre E."/>
            <person name="Pelletier E."/>
            <person name="Niang G."/>
            <person name="Scheremetjew M."/>
            <person name="Finn R."/>
            <person name="Kale V."/>
            <person name="Holt S."/>
            <person name="Cochrane G."/>
            <person name="Meng A."/>
            <person name="Brown T."/>
            <person name="Cohen L."/>
        </authorList>
    </citation>
    <scope>NUCLEOTIDE SEQUENCE</scope>
    <source>
        <strain evidence="4">RCC1871</strain>
    </source>
</reference>
<keyword evidence="1" id="KW-0521">NADP</keyword>
<dbReference type="InterPro" id="IPR050523">
    <property type="entry name" value="AKR_Detox_Biosynth"/>
</dbReference>
<dbReference type="Gene3D" id="3.20.20.100">
    <property type="entry name" value="NADP-dependent oxidoreductase domain"/>
    <property type="match status" value="1"/>
</dbReference>
<proteinExistence type="predicted"/>
<protein>
    <submittedName>
        <fullName evidence="5">Aldo/keto reductase</fullName>
    </submittedName>
</protein>
<dbReference type="SUPFAM" id="SSF51430">
    <property type="entry name" value="NAD(P)-linked oxidoreductase"/>
    <property type="match status" value="1"/>
</dbReference>
<evidence type="ECO:0000313" key="4">
    <source>
        <dbReference type="EMBL" id="CAE0190587.1"/>
    </source>
</evidence>
<accession>A0A7S3FPP2</accession>
<reference evidence="5 6" key="2">
    <citation type="submission" date="2024-03" db="EMBL/GenBank/DDBJ databases">
        <title>Complete genome sequence of the green alga Chloropicon roscoffensis RCC1871.</title>
        <authorList>
            <person name="Lemieux C."/>
            <person name="Pombert J.-F."/>
            <person name="Otis C."/>
            <person name="Turmel M."/>
        </authorList>
    </citation>
    <scope>NUCLEOTIDE SEQUENCE [LARGE SCALE GENOMIC DNA]</scope>
    <source>
        <strain evidence="5 6">RCC1871</strain>
    </source>
</reference>
<dbReference type="InterPro" id="IPR020471">
    <property type="entry name" value="AKR"/>
</dbReference>
<dbReference type="PRINTS" id="PR00069">
    <property type="entry name" value="ALDKETRDTASE"/>
</dbReference>
<keyword evidence="2" id="KW-0560">Oxidoreductase</keyword>
<dbReference type="Pfam" id="PF00248">
    <property type="entry name" value="Aldo_ket_red"/>
    <property type="match status" value="1"/>
</dbReference>
<gene>
    <name evidence="4" type="ORF">CROS1456_LOCUS3677</name>
    <name evidence="5" type="ORF">HKI87_02g13170</name>
</gene>
<evidence type="ECO:0000313" key="6">
    <source>
        <dbReference type="Proteomes" id="UP001472866"/>
    </source>
</evidence>
<evidence type="ECO:0000259" key="3">
    <source>
        <dbReference type="Pfam" id="PF00248"/>
    </source>
</evidence>
<dbReference type="EMBL" id="HBHZ01004746">
    <property type="protein sequence ID" value="CAE0190587.1"/>
    <property type="molecule type" value="Transcribed_RNA"/>
</dbReference>
<dbReference type="EMBL" id="CP151502">
    <property type="protein sequence ID" value="WZN59790.1"/>
    <property type="molecule type" value="Genomic_DNA"/>
</dbReference>
<evidence type="ECO:0000256" key="2">
    <source>
        <dbReference type="ARBA" id="ARBA00023002"/>
    </source>
</evidence>